<organism evidence="1 2">
    <name type="scientific">Odoribacter laneus YIT 12061</name>
    <dbReference type="NCBI Taxonomy" id="742817"/>
    <lineage>
        <taxon>Bacteria</taxon>
        <taxon>Pseudomonadati</taxon>
        <taxon>Bacteroidota</taxon>
        <taxon>Bacteroidia</taxon>
        <taxon>Bacteroidales</taxon>
        <taxon>Odoribacteraceae</taxon>
        <taxon>Odoribacter</taxon>
    </lineage>
</organism>
<protein>
    <submittedName>
        <fullName evidence="1">Uncharacterized protein</fullName>
    </submittedName>
</protein>
<gene>
    <name evidence="1" type="ORF">HMPREF9449_01624</name>
</gene>
<dbReference type="Proteomes" id="UP000004892">
    <property type="component" value="Unassembled WGS sequence"/>
</dbReference>
<reference evidence="1 2" key="1">
    <citation type="submission" date="2012-01" db="EMBL/GenBank/DDBJ databases">
        <title>The Genome Sequence of Odoribacter laneus YIT 12061.</title>
        <authorList>
            <consortium name="The Broad Institute Genome Sequencing Platform"/>
            <person name="Earl A."/>
            <person name="Ward D."/>
            <person name="Feldgarden M."/>
            <person name="Gevers D."/>
            <person name="Morotomi M."/>
            <person name="Young S.K."/>
            <person name="Zeng Q."/>
            <person name="Gargeya S."/>
            <person name="Fitzgerald M."/>
            <person name="Haas B."/>
            <person name="Abouelleil A."/>
            <person name="Alvarado L."/>
            <person name="Arachchi H.M."/>
            <person name="Berlin A."/>
            <person name="Chapman S.B."/>
            <person name="Gearin G."/>
            <person name="Goldberg J."/>
            <person name="Griggs A."/>
            <person name="Gujja S."/>
            <person name="Hansen M."/>
            <person name="Heiman D."/>
            <person name="Howarth C."/>
            <person name="Larimer J."/>
            <person name="Lui A."/>
            <person name="MacDonald P.J.P."/>
            <person name="McCowen C."/>
            <person name="Montmayeur A."/>
            <person name="Murphy C."/>
            <person name="Neiman D."/>
            <person name="Pearson M."/>
            <person name="Priest M."/>
            <person name="Roberts A."/>
            <person name="Saif S."/>
            <person name="Shea T."/>
            <person name="Sisk P."/>
            <person name="Stolte C."/>
            <person name="Sykes S."/>
            <person name="Wortman J."/>
            <person name="Nusbaum C."/>
            <person name="Birren B."/>
        </authorList>
    </citation>
    <scope>NUCLEOTIDE SEQUENCE [LARGE SCALE GENOMIC DNA]</scope>
    <source>
        <strain evidence="1 2">YIT 12061</strain>
    </source>
</reference>
<dbReference type="AlphaFoldDB" id="H1DH88"/>
<evidence type="ECO:0000313" key="1">
    <source>
        <dbReference type="EMBL" id="EHP47771.1"/>
    </source>
</evidence>
<dbReference type="STRING" id="742817.HMPREF9449_01624"/>
<dbReference type="PATRIC" id="fig|742817.3.peg.1734"/>
<sequence>MSVGNEVKRQFLFICSLGGIEYTGNRIVNFVEPGKQEWHISCKIDFRKSGDYGRIKNS</sequence>
<name>H1DH88_9BACT</name>
<evidence type="ECO:0000313" key="2">
    <source>
        <dbReference type="Proteomes" id="UP000004892"/>
    </source>
</evidence>
<dbReference type="EMBL" id="ADMC01000022">
    <property type="protein sequence ID" value="EHP47771.1"/>
    <property type="molecule type" value="Genomic_DNA"/>
</dbReference>
<proteinExistence type="predicted"/>
<keyword evidence="2" id="KW-1185">Reference proteome</keyword>
<comment type="caution">
    <text evidence="1">The sequence shown here is derived from an EMBL/GenBank/DDBJ whole genome shotgun (WGS) entry which is preliminary data.</text>
</comment>
<dbReference type="HOGENOM" id="CLU_2974919_0_0_10"/>
<accession>H1DH88</accession>